<comment type="caution">
    <text evidence="1">The sequence shown here is derived from an EMBL/GenBank/DDBJ whole genome shotgun (WGS) entry which is preliminary data.</text>
</comment>
<dbReference type="EMBL" id="QBIY01013342">
    <property type="protein sequence ID" value="RXN07709.1"/>
    <property type="molecule type" value="Genomic_DNA"/>
</dbReference>
<protein>
    <submittedName>
        <fullName evidence="1">Uncharacterized protein</fullName>
    </submittedName>
</protein>
<reference evidence="1 2" key="1">
    <citation type="submission" date="2018-03" db="EMBL/GenBank/DDBJ databases">
        <title>Draft genome sequence of Rohu Carp (Labeo rohita).</title>
        <authorList>
            <person name="Das P."/>
            <person name="Kushwaha B."/>
            <person name="Joshi C.G."/>
            <person name="Kumar D."/>
            <person name="Nagpure N.S."/>
            <person name="Sahoo L."/>
            <person name="Das S.P."/>
            <person name="Bit A."/>
            <person name="Patnaik S."/>
            <person name="Meher P.K."/>
            <person name="Jayasankar P."/>
            <person name="Koringa P.G."/>
            <person name="Patel N.V."/>
            <person name="Hinsu A.T."/>
            <person name="Kumar R."/>
            <person name="Pandey M."/>
            <person name="Agarwal S."/>
            <person name="Srivastava S."/>
            <person name="Singh M."/>
            <person name="Iquebal M.A."/>
            <person name="Jaiswal S."/>
            <person name="Angadi U.B."/>
            <person name="Kumar N."/>
            <person name="Raza M."/>
            <person name="Shah T.M."/>
            <person name="Rai A."/>
            <person name="Jena J.K."/>
        </authorList>
    </citation>
    <scope>NUCLEOTIDE SEQUENCE [LARGE SCALE GENOMIC DNA]</scope>
    <source>
        <strain evidence="1">DASCIFA01</strain>
        <tissue evidence="1">Testis</tissue>
    </source>
</reference>
<keyword evidence="2" id="KW-1185">Reference proteome</keyword>
<evidence type="ECO:0000313" key="2">
    <source>
        <dbReference type="Proteomes" id="UP000290572"/>
    </source>
</evidence>
<gene>
    <name evidence="1" type="ORF">ROHU_032218</name>
</gene>
<accession>A0A498LHB3</accession>
<proteinExistence type="predicted"/>
<organism evidence="1 2">
    <name type="scientific">Labeo rohita</name>
    <name type="common">Indian major carp</name>
    <name type="synonym">Cyprinus rohita</name>
    <dbReference type="NCBI Taxonomy" id="84645"/>
    <lineage>
        <taxon>Eukaryota</taxon>
        <taxon>Metazoa</taxon>
        <taxon>Chordata</taxon>
        <taxon>Craniata</taxon>
        <taxon>Vertebrata</taxon>
        <taxon>Euteleostomi</taxon>
        <taxon>Actinopterygii</taxon>
        <taxon>Neopterygii</taxon>
        <taxon>Teleostei</taxon>
        <taxon>Ostariophysi</taxon>
        <taxon>Cypriniformes</taxon>
        <taxon>Cyprinidae</taxon>
        <taxon>Labeoninae</taxon>
        <taxon>Labeonini</taxon>
        <taxon>Labeo</taxon>
    </lineage>
</organism>
<sequence length="70" mass="7724">MAIWRTTGHSPGDVGNIGIHVYFGGLAKQEKGQAPWHQSIHDNLSTKVDDKRECGHQDLSGAWGVTLEHF</sequence>
<dbReference type="Proteomes" id="UP000290572">
    <property type="component" value="Unassembled WGS sequence"/>
</dbReference>
<name>A0A498LHB3_LABRO</name>
<evidence type="ECO:0000313" key="1">
    <source>
        <dbReference type="EMBL" id="RXN07709.1"/>
    </source>
</evidence>
<dbReference type="AlphaFoldDB" id="A0A498LHB3"/>